<dbReference type="eggNOG" id="COG0583">
    <property type="taxonomic scope" value="Bacteria"/>
</dbReference>
<dbReference type="PANTHER" id="PTHR30537:SF79">
    <property type="entry name" value="TRANSCRIPTIONAL REGULATOR-RELATED"/>
    <property type="match status" value="1"/>
</dbReference>
<protein>
    <recommendedName>
        <fullName evidence="5">HTH lysR-type domain-containing protein</fullName>
    </recommendedName>
</protein>
<evidence type="ECO:0000256" key="4">
    <source>
        <dbReference type="ARBA" id="ARBA00023163"/>
    </source>
</evidence>
<reference evidence="6 7" key="1">
    <citation type="journal article" date="2014" name="Genome Announc.">
        <title>Draft Genome Sequence of Petroleum Oil-Degrading Marine Bacterium Pseudomonas taeanensis Strain MS-3, Isolated from a Crude Oil-Contaminated Seashore.</title>
        <authorList>
            <person name="Lee S.Y."/>
            <person name="Kim S.H."/>
            <person name="Lee D.G."/>
            <person name="Shin S."/>
            <person name="Yun S.H."/>
            <person name="Choi C.W."/>
            <person name="Chung Y.H."/>
            <person name="Choi J.S."/>
            <person name="Kahng H.Y."/>
            <person name="Kim S.I."/>
        </authorList>
    </citation>
    <scope>NUCLEOTIDE SEQUENCE [LARGE SCALE GENOMIC DNA]</scope>
    <source>
        <strain evidence="6 7">MS-3</strain>
    </source>
</reference>
<dbReference type="PANTHER" id="PTHR30537">
    <property type="entry name" value="HTH-TYPE TRANSCRIPTIONAL REGULATOR"/>
    <property type="match status" value="1"/>
</dbReference>
<dbReference type="InterPro" id="IPR036390">
    <property type="entry name" value="WH_DNA-bd_sf"/>
</dbReference>
<gene>
    <name evidence="6" type="ORF">TMS3_0119960</name>
</gene>
<keyword evidence="3" id="KW-0238">DNA-binding</keyword>
<feature type="domain" description="HTH lysR-type" evidence="5">
    <location>
        <begin position="1"/>
        <end position="61"/>
    </location>
</feature>
<dbReference type="Gene3D" id="3.40.190.10">
    <property type="entry name" value="Periplasmic binding protein-like II"/>
    <property type="match status" value="2"/>
</dbReference>
<dbReference type="GO" id="GO:0006351">
    <property type="term" value="P:DNA-templated transcription"/>
    <property type="evidence" value="ECO:0007669"/>
    <property type="project" value="TreeGrafter"/>
</dbReference>
<dbReference type="AlphaFoldDB" id="A0A0A1YIP5"/>
<dbReference type="Pfam" id="PF00126">
    <property type="entry name" value="HTH_1"/>
    <property type="match status" value="1"/>
</dbReference>
<dbReference type="InterPro" id="IPR036388">
    <property type="entry name" value="WH-like_DNA-bd_sf"/>
</dbReference>
<dbReference type="PRINTS" id="PR00039">
    <property type="entry name" value="HTHLYSR"/>
</dbReference>
<dbReference type="InterPro" id="IPR005119">
    <property type="entry name" value="LysR_subst-bd"/>
</dbReference>
<dbReference type="GO" id="GO:0043565">
    <property type="term" value="F:sequence-specific DNA binding"/>
    <property type="evidence" value="ECO:0007669"/>
    <property type="project" value="TreeGrafter"/>
</dbReference>
<dbReference type="InterPro" id="IPR058163">
    <property type="entry name" value="LysR-type_TF_proteobact-type"/>
</dbReference>
<evidence type="ECO:0000256" key="1">
    <source>
        <dbReference type="ARBA" id="ARBA00009437"/>
    </source>
</evidence>
<dbReference type="RefSeq" id="WP_029866491.1">
    <property type="nucleotide sequence ID" value="NZ_AWSQ01000006.1"/>
</dbReference>
<evidence type="ECO:0000259" key="5">
    <source>
        <dbReference type="PROSITE" id="PS50931"/>
    </source>
</evidence>
<proteinExistence type="inferred from homology"/>
<dbReference type="CDD" id="cd08432">
    <property type="entry name" value="PBP2_GcdR_TrpI_HvrB_AmpR_like"/>
    <property type="match status" value="1"/>
</dbReference>
<keyword evidence="4" id="KW-0804">Transcription</keyword>
<dbReference type="Pfam" id="PF03466">
    <property type="entry name" value="LysR_substrate"/>
    <property type="match status" value="1"/>
</dbReference>
<organism evidence="6 7">
    <name type="scientific">Pseudomonas taeanensis MS-3</name>
    <dbReference type="NCBI Taxonomy" id="1395571"/>
    <lineage>
        <taxon>Bacteria</taxon>
        <taxon>Pseudomonadati</taxon>
        <taxon>Pseudomonadota</taxon>
        <taxon>Gammaproteobacteria</taxon>
        <taxon>Pseudomonadales</taxon>
        <taxon>Pseudomonadaceae</taxon>
        <taxon>Pseudomonas</taxon>
    </lineage>
</organism>
<dbReference type="FunFam" id="1.10.10.10:FF:000001">
    <property type="entry name" value="LysR family transcriptional regulator"/>
    <property type="match status" value="1"/>
</dbReference>
<dbReference type="STRING" id="1395571.TMS3_0119960"/>
<dbReference type="PROSITE" id="PS50931">
    <property type="entry name" value="HTH_LYSR"/>
    <property type="match status" value="1"/>
</dbReference>
<dbReference type="Proteomes" id="UP000030063">
    <property type="component" value="Unassembled WGS sequence"/>
</dbReference>
<dbReference type="GO" id="GO:0003700">
    <property type="term" value="F:DNA-binding transcription factor activity"/>
    <property type="evidence" value="ECO:0007669"/>
    <property type="project" value="InterPro"/>
</dbReference>
<evidence type="ECO:0000256" key="2">
    <source>
        <dbReference type="ARBA" id="ARBA00023015"/>
    </source>
</evidence>
<dbReference type="Gene3D" id="1.10.10.10">
    <property type="entry name" value="Winged helix-like DNA-binding domain superfamily/Winged helix DNA-binding domain"/>
    <property type="match status" value="1"/>
</dbReference>
<comment type="similarity">
    <text evidence="1">Belongs to the LysR transcriptional regulatory family.</text>
</comment>
<keyword evidence="2" id="KW-0805">Transcription regulation</keyword>
<comment type="caution">
    <text evidence="6">The sequence shown here is derived from an EMBL/GenBank/DDBJ whole genome shotgun (WGS) entry which is preliminary data.</text>
</comment>
<dbReference type="SUPFAM" id="SSF46785">
    <property type="entry name" value="Winged helix' DNA-binding domain"/>
    <property type="match status" value="1"/>
</dbReference>
<evidence type="ECO:0000313" key="7">
    <source>
        <dbReference type="Proteomes" id="UP000030063"/>
    </source>
</evidence>
<dbReference type="InterPro" id="IPR000847">
    <property type="entry name" value="LysR_HTH_N"/>
</dbReference>
<evidence type="ECO:0000313" key="6">
    <source>
        <dbReference type="EMBL" id="KFX68519.1"/>
    </source>
</evidence>
<keyword evidence="7" id="KW-1185">Reference proteome</keyword>
<sequence length="293" mass="32297">MRQANLNALRMFDAAARQLNFRLAAEELNLTQGAVAQQVRRLEADLGLQLFYREARGLALTEVGRSYHAPVRRALAIIDEATQKLRPENTRITLSVTPSFASKWLVPRLAAFARAHPDIEVQIVANEGLANFQSDGVDLAIRQGRAPLGEGLHVELLAPLALYAVCSPGLAEELGPIKRLEDFAMRPLIQDSHNLWAGLFEEAGIAVPRRFVQFNQTALAMDAAAHGQGIALAPRLLLNAELEQGRLVELWQDGRANQGGYYVIYPGDRQANPARDALIHWLLTEARHSRAPG</sequence>
<accession>A0A0A1YIP5</accession>
<dbReference type="SUPFAM" id="SSF53850">
    <property type="entry name" value="Periplasmic binding protein-like II"/>
    <property type="match status" value="1"/>
</dbReference>
<name>A0A0A1YIP5_9PSED</name>
<dbReference type="EMBL" id="AWSQ01000006">
    <property type="protein sequence ID" value="KFX68519.1"/>
    <property type="molecule type" value="Genomic_DNA"/>
</dbReference>
<evidence type="ECO:0000256" key="3">
    <source>
        <dbReference type="ARBA" id="ARBA00023125"/>
    </source>
</evidence>